<keyword evidence="8" id="KW-1185">Reference proteome</keyword>
<reference evidence="7 8" key="1">
    <citation type="submission" date="2019-09" db="EMBL/GenBank/DDBJ databases">
        <title>Hydrogenophaga aromatica sp. nov., isolated from a para-xylene-degrading enrichment culture.</title>
        <authorList>
            <person name="Tancsics A."/>
            <person name="Banerjee S."/>
        </authorList>
    </citation>
    <scope>NUCLEOTIDE SEQUENCE [LARGE SCALE GENOMIC DNA]</scope>
    <source>
        <strain evidence="7 8">D2P1</strain>
    </source>
</reference>
<evidence type="ECO:0000313" key="8">
    <source>
        <dbReference type="Proteomes" id="UP000545507"/>
    </source>
</evidence>
<dbReference type="GO" id="GO:0004252">
    <property type="term" value="F:serine-type endopeptidase activity"/>
    <property type="evidence" value="ECO:0007669"/>
    <property type="project" value="InterPro"/>
</dbReference>
<dbReference type="GO" id="GO:0016020">
    <property type="term" value="C:membrane"/>
    <property type="evidence" value="ECO:0007669"/>
    <property type="project" value="UniProtKB-SubCell"/>
</dbReference>
<feature type="transmembrane region" description="Helical" evidence="5">
    <location>
        <begin position="137"/>
        <end position="157"/>
    </location>
</feature>
<dbReference type="Pfam" id="PF01694">
    <property type="entry name" value="Rhomboid"/>
    <property type="match status" value="1"/>
</dbReference>
<dbReference type="Proteomes" id="UP000545507">
    <property type="component" value="Unassembled WGS sequence"/>
</dbReference>
<evidence type="ECO:0000313" key="7">
    <source>
        <dbReference type="EMBL" id="NWF44238.1"/>
    </source>
</evidence>
<evidence type="ECO:0000259" key="6">
    <source>
        <dbReference type="Pfam" id="PF01694"/>
    </source>
</evidence>
<evidence type="ECO:0000256" key="5">
    <source>
        <dbReference type="SAM" id="Phobius"/>
    </source>
</evidence>
<dbReference type="InterPro" id="IPR022764">
    <property type="entry name" value="Peptidase_S54_rhomboid_dom"/>
</dbReference>
<feature type="transmembrane region" description="Helical" evidence="5">
    <location>
        <begin position="106"/>
        <end position="125"/>
    </location>
</feature>
<feature type="transmembrane region" description="Helical" evidence="5">
    <location>
        <begin position="177"/>
        <end position="194"/>
    </location>
</feature>
<keyword evidence="2 5" id="KW-0812">Transmembrane</keyword>
<feature type="transmembrane region" description="Helical" evidence="5">
    <location>
        <begin position="7"/>
        <end position="24"/>
    </location>
</feature>
<evidence type="ECO:0000256" key="3">
    <source>
        <dbReference type="ARBA" id="ARBA00022989"/>
    </source>
</evidence>
<dbReference type="SUPFAM" id="SSF144091">
    <property type="entry name" value="Rhomboid-like"/>
    <property type="match status" value="1"/>
</dbReference>
<keyword evidence="7" id="KW-0378">Hydrolase</keyword>
<keyword evidence="3 5" id="KW-1133">Transmembrane helix</keyword>
<sequence length="208" mass="22880">MKRSGSWLLLCALHAVASMLLWWAREGVVDVFIWRADGWTAQPWTLWTSAWVHLNTPQLIFNQIALGALTAFAWVIRPNWTCTLAWLLAWPLGQLSLLWWPQIGYAVGLSGLLHAGVAVLAVQLLRRRIPIPKAKRWGGLLALVLLGKLLLERGWAYPVVWDGANDMSVVQAGNLSAAAWGLLLGLAATWGPFWRLAGLPPAPSAAGR</sequence>
<evidence type="ECO:0000256" key="2">
    <source>
        <dbReference type="ARBA" id="ARBA00022692"/>
    </source>
</evidence>
<dbReference type="Gene3D" id="1.20.1540.10">
    <property type="entry name" value="Rhomboid-like"/>
    <property type="match status" value="1"/>
</dbReference>
<name>A0A7Y8GU86_9BURK</name>
<proteinExistence type="predicted"/>
<accession>A0A7Y8GU86</accession>
<evidence type="ECO:0000256" key="4">
    <source>
        <dbReference type="ARBA" id="ARBA00023136"/>
    </source>
</evidence>
<dbReference type="AlphaFoldDB" id="A0A7Y8GU86"/>
<evidence type="ECO:0000256" key="1">
    <source>
        <dbReference type="ARBA" id="ARBA00004141"/>
    </source>
</evidence>
<keyword evidence="4 5" id="KW-0472">Membrane</keyword>
<dbReference type="RefSeq" id="WP_177133224.1">
    <property type="nucleotide sequence ID" value="NZ_JAGPWB010000008.1"/>
</dbReference>
<organism evidence="7 8">
    <name type="scientific">Hydrogenophaga aromaticivorans</name>
    <dbReference type="NCBI Taxonomy" id="2610898"/>
    <lineage>
        <taxon>Bacteria</taxon>
        <taxon>Pseudomonadati</taxon>
        <taxon>Pseudomonadota</taxon>
        <taxon>Betaproteobacteria</taxon>
        <taxon>Burkholderiales</taxon>
        <taxon>Comamonadaceae</taxon>
        <taxon>Hydrogenophaga</taxon>
    </lineage>
</organism>
<comment type="subcellular location">
    <subcellularLocation>
        <location evidence="1">Membrane</location>
        <topology evidence="1">Multi-pass membrane protein</topology>
    </subcellularLocation>
</comment>
<gene>
    <name evidence="7" type="ORF">F3K02_03070</name>
</gene>
<dbReference type="EMBL" id="VYGV01000004">
    <property type="protein sequence ID" value="NWF44238.1"/>
    <property type="molecule type" value="Genomic_DNA"/>
</dbReference>
<protein>
    <submittedName>
        <fullName evidence="7">Rhomboid family intramembrane serine protease</fullName>
    </submittedName>
</protein>
<comment type="caution">
    <text evidence="7">The sequence shown here is derived from an EMBL/GenBank/DDBJ whole genome shotgun (WGS) entry which is preliminary data.</text>
</comment>
<feature type="domain" description="Peptidase S54 rhomboid" evidence="6">
    <location>
        <begin position="41"/>
        <end position="187"/>
    </location>
</feature>
<keyword evidence="7" id="KW-0645">Protease</keyword>
<dbReference type="GO" id="GO:0006508">
    <property type="term" value="P:proteolysis"/>
    <property type="evidence" value="ECO:0007669"/>
    <property type="project" value="UniProtKB-KW"/>
</dbReference>
<dbReference type="InterPro" id="IPR035952">
    <property type="entry name" value="Rhomboid-like_sf"/>
</dbReference>